<feature type="transmembrane region" description="Helical" evidence="11">
    <location>
        <begin position="161"/>
        <end position="184"/>
    </location>
</feature>
<dbReference type="PROSITE" id="PS50106">
    <property type="entry name" value="PDZ"/>
    <property type="match status" value="1"/>
</dbReference>
<dbReference type="InterPro" id="IPR041489">
    <property type="entry name" value="PDZ_6"/>
</dbReference>
<dbReference type="InterPro" id="IPR001478">
    <property type="entry name" value="PDZ"/>
</dbReference>
<dbReference type="Gene3D" id="2.30.42.10">
    <property type="match status" value="1"/>
</dbReference>
<evidence type="ECO:0000256" key="1">
    <source>
        <dbReference type="ARBA" id="ARBA00001947"/>
    </source>
</evidence>
<keyword evidence="14" id="KW-1185">Reference proteome</keyword>
<dbReference type="GO" id="GO:0016020">
    <property type="term" value="C:membrane"/>
    <property type="evidence" value="ECO:0007669"/>
    <property type="project" value="UniProtKB-SubCell"/>
</dbReference>
<name>E4T8C6_PALPW</name>
<dbReference type="GO" id="GO:0006508">
    <property type="term" value="P:proteolysis"/>
    <property type="evidence" value="ECO:0007669"/>
    <property type="project" value="UniProtKB-KW"/>
</dbReference>
<reference evidence="13 14" key="2">
    <citation type="journal article" date="2011" name="Stand. Genomic Sci.">
        <title>Complete genome sequence of Paludibacter propionicigenes type strain (WB4).</title>
        <authorList>
            <person name="Gronow S."/>
            <person name="Munk C."/>
            <person name="Lapidus A."/>
            <person name="Nolan M."/>
            <person name="Lucas S."/>
            <person name="Hammon N."/>
            <person name="Deshpande S."/>
            <person name="Cheng J.F."/>
            <person name="Tapia R."/>
            <person name="Han C."/>
            <person name="Goodwin L."/>
            <person name="Pitluck S."/>
            <person name="Liolios K."/>
            <person name="Ivanova N."/>
            <person name="Mavromatis K."/>
            <person name="Mikhailova N."/>
            <person name="Pati A."/>
            <person name="Chen A."/>
            <person name="Palaniappan K."/>
            <person name="Land M."/>
            <person name="Hauser L."/>
            <person name="Chang Y.J."/>
            <person name="Jeffries C.D."/>
            <person name="Brambilla E."/>
            <person name="Rohde M."/>
            <person name="Goker M."/>
            <person name="Detter J.C."/>
            <person name="Woyke T."/>
            <person name="Bristow J."/>
            <person name="Eisen J.A."/>
            <person name="Markowitz V."/>
            <person name="Hugenholtz P."/>
            <person name="Kyrpides N.C."/>
            <person name="Klenk H.P."/>
        </authorList>
    </citation>
    <scope>NUCLEOTIDE SEQUENCE [LARGE SCALE GENOMIC DNA]</scope>
    <source>
        <strain evidence="14">DSM 17365 / JCM 13257 / WB4</strain>
    </source>
</reference>
<dbReference type="PANTHER" id="PTHR42837:SF2">
    <property type="entry name" value="MEMBRANE METALLOPROTEASE ARASP2, CHLOROPLASTIC-RELATED"/>
    <property type="match status" value="1"/>
</dbReference>
<dbReference type="GO" id="GO:0046872">
    <property type="term" value="F:metal ion binding"/>
    <property type="evidence" value="ECO:0007669"/>
    <property type="project" value="UniProtKB-KW"/>
</dbReference>
<gene>
    <name evidence="13" type="ordered locus">Palpr_2841</name>
</gene>
<comment type="similarity">
    <text evidence="3 11">Belongs to the peptidase M50B family.</text>
</comment>
<dbReference type="Pfam" id="PF02163">
    <property type="entry name" value="Peptidase_M50"/>
    <property type="match status" value="2"/>
</dbReference>
<keyword evidence="10 11" id="KW-0472">Membrane</keyword>
<dbReference type="AlphaFoldDB" id="E4T8C6"/>
<evidence type="ECO:0000256" key="10">
    <source>
        <dbReference type="ARBA" id="ARBA00023136"/>
    </source>
</evidence>
<feature type="transmembrane region" description="Helical" evidence="11">
    <location>
        <begin position="465"/>
        <end position="484"/>
    </location>
</feature>
<evidence type="ECO:0000256" key="8">
    <source>
        <dbReference type="ARBA" id="ARBA00022989"/>
    </source>
</evidence>
<keyword evidence="5 11" id="KW-0812">Transmembrane</keyword>
<dbReference type="HOGENOM" id="CLU_025778_0_0_10"/>
<proteinExistence type="inferred from homology"/>
<dbReference type="SMART" id="SM00228">
    <property type="entry name" value="PDZ"/>
    <property type="match status" value="2"/>
</dbReference>
<evidence type="ECO:0000256" key="9">
    <source>
        <dbReference type="ARBA" id="ARBA00023049"/>
    </source>
</evidence>
<evidence type="ECO:0000256" key="7">
    <source>
        <dbReference type="ARBA" id="ARBA00022833"/>
    </source>
</evidence>
<evidence type="ECO:0000256" key="6">
    <source>
        <dbReference type="ARBA" id="ARBA00022801"/>
    </source>
</evidence>
<evidence type="ECO:0000313" key="14">
    <source>
        <dbReference type="Proteomes" id="UP000008718"/>
    </source>
</evidence>
<dbReference type="RefSeq" id="WP_013446339.1">
    <property type="nucleotide sequence ID" value="NC_014734.1"/>
</dbReference>
<dbReference type="KEGG" id="ppn:Palpr_2841"/>
<evidence type="ECO:0000256" key="2">
    <source>
        <dbReference type="ARBA" id="ARBA00004141"/>
    </source>
</evidence>
<organism evidence="13 14">
    <name type="scientific">Paludibacter propionicigenes (strain DSM 17365 / JCM 13257 / WB4)</name>
    <dbReference type="NCBI Taxonomy" id="694427"/>
    <lineage>
        <taxon>Bacteria</taxon>
        <taxon>Pseudomonadati</taxon>
        <taxon>Bacteroidota</taxon>
        <taxon>Bacteroidia</taxon>
        <taxon>Bacteroidales</taxon>
        <taxon>Paludibacteraceae</taxon>
        <taxon>Paludibacter</taxon>
    </lineage>
</organism>
<evidence type="ECO:0000313" key="13">
    <source>
        <dbReference type="EMBL" id="ADQ80970.1"/>
    </source>
</evidence>
<keyword evidence="4" id="KW-0645">Protease</keyword>
<dbReference type="SUPFAM" id="SSF50156">
    <property type="entry name" value="PDZ domain-like"/>
    <property type="match status" value="2"/>
</dbReference>
<dbReference type="GO" id="GO:0004222">
    <property type="term" value="F:metalloendopeptidase activity"/>
    <property type="evidence" value="ECO:0007669"/>
    <property type="project" value="InterPro"/>
</dbReference>
<evidence type="ECO:0000256" key="4">
    <source>
        <dbReference type="ARBA" id="ARBA00022670"/>
    </source>
</evidence>
<keyword evidence="6 11" id="KW-0378">Hydrolase</keyword>
<dbReference type="CDD" id="cd06163">
    <property type="entry name" value="S2P-M50_PDZ_RseP-like"/>
    <property type="match status" value="1"/>
</dbReference>
<keyword evidence="7 11" id="KW-0862">Zinc</keyword>
<evidence type="ECO:0000259" key="12">
    <source>
        <dbReference type="PROSITE" id="PS50106"/>
    </source>
</evidence>
<feature type="transmembrane region" description="Helical" evidence="11">
    <location>
        <begin position="420"/>
        <end position="453"/>
    </location>
</feature>
<keyword evidence="11" id="KW-0479">Metal-binding</keyword>
<dbReference type="STRING" id="694427.Palpr_2841"/>
<keyword evidence="8 11" id="KW-1133">Transmembrane helix</keyword>
<protein>
    <recommendedName>
        <fullName evidence="11">Zinc metalloprotease</fullName>
        <ecNumber evidence="11">3.4.24.-</ecNumber>
    </recommendedName>
</protein>
<sequence>MESFLIRALQLILSLSILVVLHEFGHFAFARLFKVRVEKFYMFFNPNFSLIRAKKINGKWSYKFFAKNVPANERPKVNAYGEPVLNAKGKPVMEQIPQSELPEGDWRKYPDNTEWGIGWLPLGGYCSIAGMVDETKDITQMASEPQPWEYRSRSVWQRLPIIVGGVLVNFVLAMVIYSAVLFTWGREYLPLKNAKYGLQFSQIMLDNGFKNGDKIVTVDGEPVEQRADVVEKLLVDGKQNIVVSRGDKLIDLQLPADFSQKVLKAQEVDFVAVRFPFVIDEVVKGSPAQKGGLQSGDSIVGINGKQLSIYQDIVSEMETSRNTHVDINYVRKGRLMSSNVQLTEDGKLGVSVQQKFADIQTKRTEYGFLASIPAGITFGVETLKSYIKQFKLVFTKEGSKQLGGFGSIGKLFPKMWDWQIFWQMTAFLSIILAFMNFLPIPGLDGGYVLYLIYEMITGKKPSDKFLEYAQTTGMFLLLALMIYVNGNDLFKAIFNK</sequence>
<dbReference type="Proteomes" id="UP000008718">
    <property type="component" value="Chromosome"/>
</dbReference>
<dbReference type="InterPro" id="IPR008915">
    <property type="entry name" value="Peptidase_M50"/>
</dbReference>
<accession>E4T8C6</accession>
<evidence type="ECO:0000256" key="11">
    <source>
        <dbReference type="RuleBase" id="RU362031"/>
    </source>
</evidence>
<dbReference type="PANTHER" id="PTHR42837">
    <property type="entry name" value="REGULATOR OF SIGMA-E PROTEASE RSEP"/>
    <property type="match status" value="1"/>
</dbReference>
<keyword evidence="9 11" id="KW-0482">Metalloprotease</keyword>
<dbReference type="EC" id="3.4.24.-" evidence="11"/>
<dbReference type="Pfam" id="PF17820">
    <property type="entry name" value="PDZ_6"/>
    <property type="match status" value="1"/>
</dbReference>
<feature type="domain" description="PDZ" evidence="12">
    <location>
        <begin position="278"/>
        <end position="308"/>
    </location>
</feature>
<feature type="transmembrane region" description="Helical" evidence="11">
    <location>
        <begin position="12"/>
        <end position="33"/>
    </location>
</feature>
<dbReference type="eggNOG" id="COG0750">
    <property type="taxonomic scope" value="Bacteria"/>
</dbReference>
<reference key="1">
    <citation type="submission" date="2010-11" db="EMBL/GenBank/DDBJ databases">
        <title>The complete genome of Paludibacter propionicigenes DSM 17365.</title>
        <authorList>
            <consortium name="US DOE Joint Genome Institute (JGI-PGF)"/>
            <person name="Lucas S."/>
            <person name="Copeland A."/>
            <person name="Lapidus A."/>
            <person name="Bruce D."/>
            <person name="Goodwin L."/>
            <person name="Pitluck S."/>
            <person name="Kyrpides N."/>
            <person name="Mavromatis K."/>
            <person name="Ivanova N."/>
            <person name="Munk A.C."/>
            <person name="Brettin T."/>
            <person name="Detter J.C."/>
            <person name="Han C."/>
            <person name="Tapia R."/>
            <person name="Land M."/>
            <person name="Hauser L."/>
            <person name="Markowitz V."/>
            <person name="Cheng J.-F."/>
            <person name="Hugenholtz P."/>
            <person name="Woyke T."/>
            <person name="Wu D."/>
            <person name="Gronow S."/>
            <person name="Wellnitz S."/>
            <person name="Brambilla E."/>
            <person name="Klenk H.-P."/>
            <person name="Eisen J.A."/>
        </authorList>
    </citation>
    <scope>NUCLEOTIDE SEQUENCE</scope>
    <source>
        <strain>WB4</strain>
    </source>
</reference>
<comment type="subcellular location">
    <subcellularLocation>
        <location evidence="2">Membrane</location>
        <topology evidence="2">Multi-pass membrane protein</topology>
    </subcellularLocation>
</comment>
<comment type="cofactor">
    <cofactor evidence="1 11">
        <name>Zn(2+)</name>
        <dbReference type="ChEBI" id="CHEBI:29105"/>
    </cofactor>
</comment>
<dbReference type="EMBL" id="CP002345">
    <property type="protein sequence ID" value="ADQ80970.1"/>
    <property type="molecule type" value="Genomic_DNA"/>
</dbReference>
<dbReference type="InterPro" id="IPR036034">
    <property type="entry name" value="PDZ_sf"/>
</dbReference>
<evidence type="ECO:0000256" key="5">
    <source>
        <dbReference type="ARBA" id="ARBA00022692"/>
    </source>
</evidence>
<dbReference type="NCBIfam" id="TIGR00054">
    <property type="entry name" value="RIP metalloprotease RseP"/>
    <property type="match status" value="1"/>
</dbReference>
<dbReference type="InterPro" id="IPR004387">
    <property type="entry name" value="Pept_M50_Zn"/>
</dbReference>
<evidence type="ECO:0000256" key="3">
    <source>
        <dbReference type="ARBA" id="ARBA00007931"/>
    </source>
</evidence>